<sequence>MVMHSVAGLDGASAGLVQAPTADVAGLAAVAPVVPADVAAAADVVPPLPAGPRPPMRWTPVNSGFVLRRICDLVSKGARTEKGFKEVHVNQDHPKDADLLNRPIEFYHQMQIAFGSTIAIGRFAIGSSEPLGVFSGFGDSEATKVEPGDFVQGAEIGVQTDKTEKAEGSKAEGGNYGTKRKRVTLSDDEVLIMTNMTDAVNNVSAALRESAPSHVDPALYDAVMMTPGFTEEALMAVLSFFFDSKSQGRGFLNMNDAHRVLWLRTWLAKHYY</sequence>
<accession>A0A5J9T866</accession>
<feature type="non-terminal residue" evidence="1">
    <location>
        <position position="272"/>
    </location>
</feature>
<organism evidence="1 2">
    <name type="scientific">Eragrostis curvula</name>
    <name type="common">weeping love grass</name>
    <dbReference type="NCBI Taxonomy" id="38414"/>
    <lineage>
        <taxon>Eukaryota</taxon>
        <taxon>Viridiplantae</taxon>
        <taxon>Streptophyta</taxon>
        <taxon>Embryophyta</taxon>
        <taxon>Tracheophyta</taxon>
        <taxon>Spermatophyta</taxon>
        <taxon>Magnoliopsida</taxon>
        <taxon>Liliopsida</taxon>
        <taxon>Poales</taxon>
        <taxon>Poaceae</taxon>
        <taxon>PACMAD clade</taxon>
        <taxon>Chloridoideae</taxon>
        <taxon>Eragrostideae</taxon>
        <taxon>Eragrostidinae</taxon>
        <taxon>Eragrostis</taxon>
    </lineage>
</organism>
<reference evidence="1 2" key="1">
    <citation type="journal article" date="2019" name="Sci. Rep.">
        <title>A high-quality genome of Eragrostis curvula grass provides insights into Poaceae evolution and supports new strategies to enhance forage quality.</title>
        <authorList>
            <person name="Carballo J."/>
            <person name="Santos B.A.C.M."/>
            <person name="Zappacosta D."/>
            <person name="Garbus I."/>
            <person name="Selva J.P."/>
            <person name="Gallo C.A."/>
            <person name="Diaz A."/>
            <person name="Albertini E."/>
            <person name="Caccamo M."/>
            <person name="Echenique V."/>
        </authorList>
    </citation>
    <scope>NUCLEOTIDE SEQUENCE [LARGE SCALE GENOMIC DNA]</scope>
    <source>
        <strain evidence="2">cv. Victoria</strain>
        <tissue evidence="1">Leaf</tissue>
    </source>
</reference>
<protein>
    <submittedName>
        <fullName evidence="1">Uncharacterized protein</fullName>
    </submittedName>
</protein>
<keyword evidence="2" id="KW-1185">Reference proteome</keyword>
<dbReference type="OrthoDB" id="686209at2759"/>
<dbReference type="Gramene" id="TVU07509">
    <property type="protein sequence ID" value="TVU07509"/>
    <property type="gene ID" value="EJB05_40865"/>
</dbReference>
<dbReference type="AlphaFoldDB" id="A0A5J9T866"/>
<comment type="caution">
    <text evidence="1">The sequence shown here is derived from an EMBL/GenBank/DDBJ whole genome shotgun (WGS) entry which is preliminary data.</text>
</comment>
<dbReference type="EMBL" id="RWGY01000039">
    <property type="protein sequence ID" value="TVU07509.1"/>
    <property type="molecule type" value="Genomic_DNA"/>
</dbReference>
<feature type="non-terminal residue" evidence="1">
    <location>
        <position position="1"/>
    </location>
</feature>
<dbReference type="PANTHER" id="PTHR47127">
    <property type="entry name" value="10A19I.15"/>
    <property type="match status" value="1"/>
</dbReference>
<gene>
    <name evidence="1" type="ORF">EJB05_40865</name>
</gene>
<evidence type="ECO:0000313" key="1">
    <source>
        <dbReference type="EMBL" id="TVU07509.1"/>
    </source>
</evidence>
<proteinExistence type="predicted"/>
<evidence type="ECO:0000313" key="2">
    <source>
        <dbReference type="Proteomes" id="UP000324897"/>
    </source>
</evidence>
<dbReference type="Proteomes" id="UP000324897">
    <property type="component" value="Chromosome 3"/>
</dbReference>
<name>A0A5J9T866_9POAL</name>